<protein>
    <submittedName>
        <fullName evidence="3">PPOX class F420-dependent oxidoreductase</fullName>
    </submittedName>
</protein>
<dbReference type="RefSeq" id="WP_344620160.1">
    <property type="nucleotide sequence ID" value="NZ_BAAARV010000124.1"/>
</dbReference>
<feature type="domain" description="Pyridoxamine 5'-phosphate oxidase N-terminal" evidence="2">
    <location>
        <begin position="4"/>
        <end position="129"/>
    </location>
</feature>
<evidence type="ECO:0000259" key="2">
    <source>
        <dbReference type="Pfam" id="PF01243"/>
    </source>
</evidence>
<dbReference type="PANTHER" id="PTHR35176">
    <property type="entry name" value="HEME OXYGENASE HI_0854-RELATED"/>
    <property type="match status" value="1"/>
</dbReference>
<name>A0ABP5V027_9ACTN</name>
<dbReference type="Proteomes" id="UP001501444">
    <property type="component" value="Unassembled WGS sequence"/>
</dbReference>
<evidence type="ECO:0000256" key="1">
    <source>
        <dbReference type="ARBA" id="ARBA00023002"/>
    </source>
</evidence>
<evidence type="ECO:0000313" key="3">
    <source>
        <dbReference type="EMBL" id="GAA2391383.1"/>
    </source>
</evidence>
<accession>A0ABP5V027</accession>
<proteinExistence type="predicted"/>
<dbReference type="InterPro" id="IPR011576">
    <property type="entry name" value="Pyridox_Oxase_N"/>
</dbReference>
<comment type="caution">
    <text evidence="3">The sequence shown here is derived from an EMBL/GenBank/DDBJ whole genome shotgun (WGS) entry which is preliminary data.</text>
</comment>
<sequence>MDLDAARAVIAEQHQAVLATRRADGGVQMSPVLAVVDAEGRVLVSSRVPAYKVRNLRRDPWAALCVLPDGFYGRWVQVEGEATIIDPPESVEGLVDYYRRATGGDHPDWEDYRAAMVRDQRVLIRISLHKAGPDRSG</sequence>
<reference evidence="4" key="1">
    <citation type="journal article" date="2019" name="Int. J. Syst. Evol. Microbiol.">
        <title>The Global Catalogue of Microorganisms (GCM) 10K type strain sequencing project: providing services to taxonomists for standard genome sequencing and annotation.</title>
        <authorList>
            <consortium name="The Broad Institute Genomics Platform"/>
            <consortium name="The Broad Institute Genome Sequencing Center for Infectious Disease"/>
            <person name="Wu L."/>
            <person name="Ma J."/>
        </authorList>
    </citation>
    <scope>NUCLEOTIDE SEQUENCE [LARGE SCALE GENOMIC DNA]</scope>
    <source>
        <strain evidence="4">JCM 3272</strain>
    </source>
</reference>
<keyword evidence="4" id="KW-1185">Reference proteome</keyword>
<dbReference type="PANTHER" id="PTHR35176:SF2">
    <property type="entry name" value="F420H(2)-DEPENDENT REDUCTASE RV1155"/>
    <property type="match status" value="1"/>
</dbReference>
<dbReference type="InterPro" id="IPR019920">
    <property type="entry name" value="F420-binding_dom_put"/>
</dbReference>
<evidence type="ECO:0000313" key="4">
    <source>
        <dbReference type="Proteomes" id="UP001501444"/>
    </source>
</evidence>
<dbReference type="InterPro" id="IPR052019">
    <property type="entry name" value="F420H2_bilvrd_red/Heme_oxyg"/>
</dbReference>
<dbReference type="InterPro" id="IPR012349">
    <property type="entry name" value="Split_barrel_FMN-bd"/>
</dbReference>
<dbReference type="SUPFAM" id="SSF50475">
    <property type="entry name" value="FMN-binding split barrel"/>
    <property type="match status" value="1"/>
</dbReference>
<dbReference type="EMBL" id="BAAARV010000124">
    <property type="protein sequence ID" value="GAA2391383.1"/>
    <property type="molecule type" value="Genomic_DNA"/>
</dbReference>
<dbReference type="NCBIfam" id="TIGR03618">
    <property type="entry name" value="Rv1155_F420"/>
    <property type="match status" value="1"/>
</dbReference>
<organism evidence="3 4">
    <name type="scientific">Dactylosporangium salmoneum</name>
    <dbReference type="NCBI Taxonomy" id="53361"/>
    <lineage>
        <taxon>Bacteria</taxon>
        <taxon>Bacillati</taxon>
        <taxon>Actinomycetota</taxon>
        <taxon>Actinomycetes</taxon>
        <taxon>Micromonosporales</taxon>
        <taxon>Micromonosporaceae</taxon>
        <taxon>Dactylosporangium</taxon>
    </lineage>
</organism>
<dbReference type="Gene3D" id="2.30.110.10">
    <property type="entry name" value="Electron Transport, Fmn-binding Protein, Chain A"/>
    <property type="match status" value="1"/>
</dbReference>
<gene>
    <name evidence="3" type="ORF">GCM10010170_103730</name>
</gene>
<dbReference type="Pfam" id="PF01243">
    <property type="entry name" value="PNPOx_N"/>
    <property type="match status" value="1"/>
</dbReference>
<keyword evidence="1" id="KW-0560">Oxidoreductase</keyword>